<keyword evidence="5 9" id="KW-1133">Transmembrane helix</keyword>
<comment type="similarity">
    <text evidence="7">Belongs to the glycosyltransferase 87 family.</text>
</comment>
<feature type="transmembrane region" description="Helical" evidence="9">
    <location>
        <begin position="104"/>
        <end position="124"/>
    </location>
</feature>
<comment type="subcellular location">
    <subcellularLocation>
        <location evidence="1">Cell membrane</location>
        <topology evidence="1">Multi-pass membrane protein</topology>
    </subcellularLocation>
</comment>
<protein>
    <submittedName>
        <fullName evidence="10">Glycosyltransferase family 87 protein</fullName>
        <ecNumber evidence="10">2.4.-.-</ecNumber>
    </submittedName>
</protein>
<accession>A0ABV2YBQ3</accession>
<evidence type="ECO:0000256" key="8">
    <source>
        <dbReference type="SAM" id="MobiDB-lite"/>
    </source>
</evidence>
<evidence type="ECO:0000256" key="9">
    <source>
        <dbReference type="SAM" id="Phobius"/>
    </source>
</evidence>
<evidence type="ECO:0000256" key="3">
    <source>
        <dbReference type="ARBA" id="ARBA00022679"/>
    </source>
</evidence>
<keyword evidence="10" id="KW-0328">Glycosyltransferase</keyword>
<keyword evidence="4 9" id="KW-0812">Transmembrane</keyword>
<feature type="transmembrane region" description="Helical" evidence="9">
    <location>
        <begin position="176"/>
        <end position="198"/>
    </location>
</feature>
<organism evidence="10 11">
    <name type="scientific">Streptomyces fragilis</name>
    <dbReference type="NCBI Taxonomy" id="67301"/>
    <lineage>
        <taxon>Bacteria</taxon>
        <taxon>Bacillati</taxon>
        <taxon>Actinomycetota</taxon>
        <taxon>Actinomycetes</taxon>
        <taxon>Kitasatosporales</taxon>
        <taxon>Streptomycetaceae</taxon>
        <taxon>Streptomyces</taxon>
    </lineage>
</organism>
<evidence type="ECO:0000256" key="1">
    <source>
        <dbReference type="ARBA" id="ARBA00004651"/>
    </source>
</evidence>
<evidence type="ECO:0000256" key="2">
    <source>
        <dbReference type="ARBA" id="ARBA00022475"/>
    </source>
</evidence>
<dbReference type="InterPro" id="IPR016570">
    <property type="entry name" value="UCP010361"/>
</dbReference>
<evidence type="ECO:0000256" key="6">
    <source>
        <dbReference type="ARBA" id="ARBA00023136"/>
    </source>
</evidence>
<dbReference type="RefSeq" id="WP_108953810.1">
    <property type="nucleotide sequence ID" value="NZ_BEVZ01000003.1"/>
</dbReference>
<feature type="transmembrane region" description="Helical" evidence="9">
    <location>
        <begin position="28"/>
        <end position="50"/>
    </location>
</feature>
<dbReference type="Pfam" id="PF09594">
    <property type="entry name" value="GT87"/>
    <property type="match status" value="1"/>
</dbReference>
<feature type="region of interest" description="Disordered" evidence="8">
    <location>
        <begin position="1"/>
        <end position="20"/>
    </location>
</feature>
<sequence>MQTKGPTHPPSATAPAPDPAPTPAAATWALWALWLASRAVLLLLVFKVWVMPGPDVTSDVHVTYQNWYRVLSEGTFPQTDITWQYPPAAALAILSPAVLPWLEYAHAFFVLAFLADAAGFALLLRAGRGSGRSRHGAWVWTAGVPLLGPTVYARYDVMVTVVAVGGLLALARRPRLAGALIGFGAMLKVWPALLLAGVLRRTTWVWTVVTAAVVAAAFALAMPGAFAFLTFQRDRGTEVESLGALVLHVARQYGWQGQVLLNYGSMEFIGPHVETVSRGAMVLTVAVFGWLLFWRWRARPGALGASSERIVWGPAVPALAALVAVLMFTVTSRVISPQYLVWLVGVAAVCVTFRGSGVGPAAWVLVAASGVTLVEFPLYFGDVVSSTPLGLVLLFLRNGLLVAATLMAADRLWELTVGGGDRSAPAPEGAGGSDDDREPPRESLPTG</sequence>
<evidence type="ECO:0000313" key="11">
    <source>
        <dbReference type="Proteomes" id="UP001550850"/>
    </source>
</evidence>
<name>A0ABV2YBQ3_9ACTN</name>
<gene>
    <name evidence="10" type="ORF">AB0E65_02845</name>
</gene>
<evidence type="ECO:0000256" key="5">
    <source>
        <dbReference type="ARBA" id="ARBA00022989"/>
    </source>
</evidence>
<keyword evidence="2" id="KW-1003">Cell membrane</keyword>
<comment type="caution">
    <text evidence="10">The sequence shown here is derived from an EMBL/GenBank/DDBJ whole genome shotgun (WGS) entry which is preliminary data.</text>
</comment>
<feature type="region of interest" description="Disordered" evidence="8">
    <location>
        <begin position="419"/>
        <end position="447"/>
    </location>
</feature>
<feature type="transmembrane region" description="Helical" evidence="9">
    <location>
        <begin position="339"/>
        <end position="355"/>
    </location>
</feature>
<feature type="transmembrane region" description="Helical" evidence="9">
    <location>
        <begin position="280"/>
        <end position="298"/>
    </location>
</feature>
<dbReference type="Proteomes" id="UP001550850">
    <property type="component" value="Unassembled WGS sequence"/>
</dbReference>
<reference evidence="10 11" key="1">
    <citation type="submission" date="2024-06" db="EMBL/GenBank/DDBJ databases">
        <title>The Natural Products Discovery Center: Release of the First 8490 Sequenced Strains for Exploring Actinobacteria Biosynthetic Diversity.</title>
        <authorList>
            <person name="Kalkreuter E."/>
            <person name="Kautsar S.A."/>
            <person name="Yang D."/>
            <person name="Bader C.D."/>
            <person name="Teijaro C.N."/>
            <person name="Fluegel L."/>
            <person name="Davis C.M."/>
            <person name="Simpson J.R."/>
            <person name="Lauterbach L."/>
            <person name="Steele A.D."/>
            <person name="Gui C."/>
            <person name="Meng S."/>
            <person name="Li G."/>
            <person name="Viehrig K."/>
            <person name="Ye F."/>
            <person name="Su P."/>
            <person name="Kiefer A.F."/>
            <person name="Nichols A."/>
            <person name="Cepeda A.J."/>
            <person name="Yan W."/>
            <person name="Fan B."/>
            <person name="Jiang Y."/>
            <person name="Adhikari A."/>
            <person name="Zheng C.-J."/>
            <person name="Schuster L."/>
            <person name="Cowan T.M."/>
            <person name="Smanski M.J."/>
            <person name="Chevrette M.G."/>
            <person name="De Carvalho L.P.S."/>
            <person name="Shen B."/>
        </authorList>
    </citation>
    <scope>NUCLEOTIDE SEQUENCE [LARGE SCALE GENOMIC DNA]</scope>
    <source>
        <strain evidence="10 11">NPDC038104</strain>
    </source>
</reference>
<proteinExistence type="inferred from homology"/>
<dbReference type="EC" id="2.4.-.-" evidence="10"/>
<feature type="transmembrane region" description="Helical" evidence="9">
    <location>
        <begin position="389"/>
        <end position="409"/>
    </location>
</feature>
<dbReference type="InterPro" id="IPR018584">
    <property type="entry name" value="GT87"/>
</dbReference>
<feature type="transmembrane region" description="Helical" evidence="9">
    <location>
        <begin position="204"/>
        <end position="229"/>
    </location>
</feature>
<keyword evidence="3 10" id="KW-0808">Transferase</keyword>
<dbReference type="EMBL" id="JBEZUR010000002">
    <property type="protein sequence ID" value="MEU3553168.1"/>
    <property type="molecule type" value="Genomic_DNA"/>
</dbReference>
<evidence type="ECO:0000313" key="10">
    <source>
        <dbReference type="EMBL" id="MEU3553168.1"/>
    </source>
</evidence>
<evidence type="ECO:0000256" key="7">
    <source>
        <dbReference type="ARBA" id="ARBA00024033"/>
    </source>
</evidence>
<keyword evidence="6 9" id="KW-0472">Membrane</keyword>
<feature type="transmembrane region" description="Helical" evidence="9">
    <location>
        <begin position="310"/>
        <end position="330"/>
    </location>
</feature>
<evidence type="ECO:0000256" key="4">
    <source>
        <dbReference type="ARBA" id="ARBA00022692"/>
    </source>
</evidence>
<dbReference type="GO" id="GO:0016757">
    <property type="term" value="F:glycosyltransferase activity"/>
    <property type="evidence" value="ECO:0007669"/>
    <property type="project" value="UniProtKB-KW"/>
</dbReference>
<dbReference type="PIRSF" id="PIRSF010361">
    <property type="entry name" value="UCP010361"/>
    <property type="match status" value="1"/>
</dbReference>
<keyword evidence="11" id="KW-1185">Reference proteome</keyword>